<dbReference type="InterPro" id="IPR002937">
    <property type="entry name" value="Amino_oxidase"/>
</dbReference>
<dbReference type="InterPro" id="IPR036188">
    <property type="entry name" value="FAD/NAD-bd_sf"/>
</dbReference>
<comment type="similarity">
    <text evidence="1">Belongs to the carotenoid/retinoid oxidoreductase family. CrtISO subfamily.</text>
</comment>
<reference evidence="8 9" key="1">
    <citation type="journal article" date="2024" name="Science">
        <title>Giant polyketide synthase enzymes in the biosynthesis of giant marine polyether toxins.</title>
        <authorList>
            <person name="Fallon T.R."/>
            <person name="Shende V.V."/>
            <person name="Wierzbicki I.H."/>
            <person name="Pendleton A.L."/>
            <person name="Watervoot N.F."/>
            <person name="Auber R.P."/>
            <person name="Gonzalez D.J."/>
            <person name="Wisecaver J.H."/>
            <person name="Moore B.S."/>
        </authorList>
    </citation>
    <scope>NUCLEOTIDE SEQUENCE [LARGE SCALE GENOMIC DNA]</scope>
    <source>
        <strain evidence="8 9">12B1</strain>
    </source>
</reference>
<protein>
    <recommendedName>
        <fullName evidence="7">Amine oxidase domain-containing protein</fullName>
    </recommendedName>
</protein>
<dbReference type="Proteomes" id="UP001515480">
    <property type="component" value="Unassembled WGS sequence"/>
</dbReference>
<name>A0AB34K8K3_PRYPA</name>
<feature type="domain" description="Amine oxidase" evidence="7">
    <location>
        <begin position="78"/>
        <end position="588"/>
    </location>
</feature>
<evidence type="ECO:0000256" key="1">
    <source>
        <dbReference type="ARBA" id="ARBA00005855"/>
    </source>
</evidence>
<keyword evidence="3" id="KW-0732">Signal</keyword>
<keyword evidence="4" id="KW-0274">FAD</keyword>
<evidence type="ECO:0000259" key="7">
    <source>
        <dbReference type="Pfam" id="PF01593"/>
    </source>
</evidence>
<keyword evidence="5" id="KW-0521">NADP</keyword>
<evidence type="ECO:0000256" key="4">
    <source>
        <dbReference type="ARBA" id="ARBA00022827"/>
    </source>
</evidence>
<keyword evidence="6" id="KW-0520">NAD</keyword>
<evidence type="ECO:0000256" key="3">
    <source>
        <dbReference type="ARBA" id="ARBA00022729"/>
    </source>
</evidence>
<dbReference type="EMBL" id="JBGBPQ010000001">
    <property type="protein sequence ID" value="KAL1530616.1"/>
    <property type="molecule type" value="Genomic_DNA"/>
</dbReference>
<comment type="caution">
    <text evidence="8">The sequence shown here is derived from an EMBL/GenBank/DDBJ whole genome shotgun (WGS) entry which is preliminary data.</text>
</comment>
<dbReference type="AlphaFoldDB" id="A0AB34K8K3"/>
<evidence type="ECO:0000256" key="5">
    <source>
        <dbReference type="ARBA" id="ARBA00022857"/>
    </source>
</evidence>
<sequence length="594" mass="64483">MSALHFPTIANSRPSSLHAMLPRLAPARRSLALARSFSAASSALSGAKSASPLERSQQRVHTSPPAEADVVIIGCGSAGLLCGAQLAVKGHRVCMLDGHYVAGGCATQFVRRVKAGPLHFDVGLHYIGDCHQGGKFPEMMRSVGIDDVEFVPMDQDGYDTLRFPDFELQIPASVDLYRERLVKLFPGEKTGIDRYVRLLKEVESMQDAMEQMHQGKMSKWGLAWTGLTSGRLMAQYKGATLGEFLDSCTSNSKLRAAIAGQSGNYGIPPSEVSIMLHCGLVGHYFKGAYYPKGGGQRMSDRLAEVIEAHGGSVHLRRKVDRILVDEHGKAIGVKTAPRRGVSAEVRAKAIVGAGDLGRLYTELLPAEAVPEKTANTVRKYRNAEGLLNTCIALDIPKERLASEFGMRASNYWCFDSYDADGLYKSVREAEDAAGAFGCYITSASLKDPETNHAPDGMSTVEVLTVVPQDFAKWGTTEDELASGRYRKNSKYLELKKATEEHMVSRLEQQFPGLSKHIAFKESSTPLSHNRFTMGGTAYGLAATPEQFLSNRHGFRGPVGNLFVCGHSTRTGHGIVGAMMGGQRTAGYVHKHLSS</sequence>
<evidence type="ECO:0000313" key="9">
    <source>
        <dbReference type="Proteomes" id="UP001515480"/>
    </source>
</evidence>
<keyword evidence="9" id="KW-1185">Reference proteome</keyword>
<organism evidence="8 9">
    <name type="scientific">Prymnesium parvum</name>
    <name type="common">Toxic golden alga</name>
    <dbReference type="NCBI Taxonomy" id="97485"/>
    <lineage>
        <taxon>Eukaryota</taxon>
        <taxon>Haptista</taxon>
        <taxon>Haptophyta</taxon>
        <taxon>Prymnesiophyceae</taxon>
        <taxon>Prymnesiales</taxon>
        <taxon>Prymnesiaceae</taxon>
        <taxon>Prymnesium</taxon>
    </lineage>
</organism>
<dbReference type="PANTHER" id="PTHR46091:SF3">
    <property type="entry name" value="AMINE OXIDASE DOMAIN-CONTAINING PROTEIN"/>
    <property type="match status" value="1"/>
</dbReference>
<dbReference type="Pfam" id="PF01593">
    <property type="entry name" value="Amino_oxidase"/>
    <property type="match status" value="1"/>
</dbReference>
<dbReference type="PANTHER" id="PTHR46091">
    <property type="entry name" value="BLR7054 PROTEIN"/>
    <property type="match status" value="1"/>
</dbReference>
<gene>
    <name evidence="8" type="ORF">AB1Y20_001516</name>
</gene>
<accession>A0AB34K8K3</accession>
<evidence type="ECO:0000313" key="8">
    <source>
        <dbReference type="EMBL" id="KAL1530616.1"/>
    </source>
</evidence>
<dbReference type="InterPro" id="IPR052206">
    <property type="entry name" value="Retinol_saturase"/>
</dbReference>
<keyword evidence="2" id="KW-0285">Flavoprotein</keyword>
<evidence type="ECO:0000256" key="6">
    <source>
        <dbReference type="ARBA" id="ARBA00023027"/>
    </source>
</evidence>
<dbReference type="SUPFAM" id="SSF51905">
    <property type="entry name" value="FAD/NAD(P)-binding domain"/>
    <property type="match status" value="1"/>
</dbReference>
<proteinExistence type="inferred from homology"/>
<dbReference type="Gene3D" id="3.50.50.60">
    <property type="entry name" value="FAD/NAD(P)-binding domain"/>
    <property type="match status" value="2"/>
</dbReference>
<evidence type="ECO:0000256" key="2">
    <source>
        <dbReference type="ARBA" id="ARBA00022630"/>
    </source>
</evidence>
<dbReference type="GO" id="GO:0016491">
    <property type="term" value="F:oxidoreductase activity"/>
    <property type="evidence" value="ECO:0007669"/>
    <property type="project" value="InterPro"/>
</dbReference>